<name>A0A7H9AMK4_9FLAO</name>
<dbReference type="RefSeq" id="WP_179241020.1">
    <property type="nucleotide sequence ID" value="NZ_CP058595.1"/>
</dbReference>
<keyword evidence="4" id="KW-1133">Transmembrane helix</keyword>
<evidence type="ECO:0000256" key="2">
    <source>
        <dbReference type="ARBA" id="ARBA00023125"/>
    </source>
</evidence>
<accession>A0A7H9AMK4</accession>
<sequence>MDTGTIIIIILLAIGSIQGLIYGFILIKSTEYNKLANRILATILLLLSYRLSIQIMRLFGLGYYDSWYYIMIDISWVYGALIYFYTKAQTQTNFKFKRKDWIHFLPVVVQICCSVFVRLQNLYWDGTKESLSWLGYYGYVVWMNNSTIYIVASILIIVYAYKSQKLLNSVNEEINISTTKLTWIKRIVKSFLVYFSLVLIVLLIDLLVYKSLNNGSYFYFTRFYYYPFFVGIAVMTYWIGLEGFARRNDPELTIKTMMNPDELERLKSISRKLENAMENDKLFKDQELSLNSISEQLNIKPYLISKSLSEVYNKRFNDFVNEYRVKEVQSLLLNSNNSKYTLLSIAMDAGFNSKSSFNRAVKKQLGILPSELKGKK</sequence>
<reference evidence="6 7" key="1">
    <citation type="journal article" date="2006" name="Int. J. Syst. Evol. Microbiol.">
        <title>Costertonia aggregata gen. nov., sp. nov., a mesophilic marine bacterium of the family Flavobacteriaceae, isolated from a mature biofilm.</title>
        <authorList>
            <person name="Kwon K.K."/>
            <person name="Lee Y.K."/>
            <person name="Lee H.K."/>
        </authorList>
    </citation>
    <scope>NUCLEOTIDE SEQUENCE [LARGE SCALE GENOMIC DNA]</scope>
    <source>
        <strain evidence="6 7">KCCM 42265</strain>
    </source>
</reference>
<dbReference type="SUPFAM" id="SSF46689">
    <property type="entry name" value="Homeodomain-like"/>
    <property type="match status" value="1"/>
</dbReference>
<feature type="transmembrane region" description="Helical" evidence="4">
    <location>
        <begin position="66"/>
        <end position="85"/>
    </location>
</feature>
<dbReference type="PANTHER" id="PTHR43280">
    <property type="entry name" value="ARAC-FAMILY TRANSCRIPTIONAL REGULATOR"/>
    <property type="match status" value="1"/>
</dbReference>
<organism evidence="6 7">
    <name type="scientific">Costertonia aggregata</name>
    <dbReference type="NCBI Taxonomy" id="343403"/>
    <lineage>
        <taxon>Bacteria</taxon>
        <taxon>Pseudomonadati</taxon>
        <taxon>Bacteroidota</taxon>
        <taxon>Flavobacteriia</taxon>
        <taxon>Flavobacteriales</taxon>
        <taxon>Flavobacteriaceae</taxon>
        <taxon>Costertonia</taxon>
    </lineage>
</organism>
<dbReference type="EMBL" id="CP058595">
    <property type="protein sequence ID" value="QLG44686.1"/>
    <property type="molecule type" value="Genomic_DNA"/>
</dbReference>
<dbReference type="KEGG" id="cagg:HYG79_04775"/>
<dbReference type="Gene3D" id="1.10.10.60">
    <property type="entry name" value="Homeodomain-like"/>
    <property type="match status" value="2"/>
</dbReference>
<dbReference type="InterPro" id="IPR018062">
    <property type="entry name" value="HTH_AraC-typ_CS"/>
</dbReference>
<keyword evidence="4" id="KW-0812">Transmembrane</keyword>
<feature type="transmembrane region" description="Helical" evidence="4">
    <location>
        <begin position="139"/>
        <end position="161"/>
    </location>
</feature>
<feature type="transmembrane region" description="Helical" evidence="4">
    <location>
        <begin position="224"/>
        <end position="245"/>
    </location>
</feature>
<dbReference type="PROSITE" id="PS00041">
    <property type="entry name" value="HTH_ARAC_FAMILY_1"/>
    <property type="match status" value="1"/>
</dbReference>
<dbReference type="GO" id="GO:0043565">
    <property type="term" value="F:sequence-specific DNA binding"/>
    <property type="evidence" value="ECO:0007669"/>
    <property type="project" value="InterPro"/>
</dbReference>
<keyword evidence="7" id="KW-1185">Reference proteome</keyword>
<keyword evidence="3" id="KW-0804">Transcription</keyword>
<proteinExistence type="predicted"/>
<dbReference type="PROSITE" id="PS01124">
    <property type="entry name" value="HTH_ARAC_FAMILY_2"/>
    <property type="match status" value="1"/>
</dbReference>
<evidence type="ECO:0000313" key="7">
    <source>
        <dbReference type="Proteomes" id="UP000509302"/>
    </source>
</evidence>
<dbReference type="Proteomes" id="UP000509302">
    <property type="component" value="Chromosome"/>
</dbReference>
<evidence type="ECO:0000256" key="1">
    <source>
        <dbReference type="ARBA" id="ARBA00023015"/>
    </source>
</evidence>
<evidence type="ECO:0000313" key="6">
    <source>
        <dbReference type="EMBL" id="QLG44686.1"/>
    </source>
</evidence>
<dbReference type="PANTHER" id="PTHR43280:SF29">
    <property type="entry name" value="ARAC-FAMILY TRANSCRIPTIONAL REGULATOR"/>
    <property type="match status" value="1"/>
</dbReference>
<dbReference type="GO" id="GO:0003700">
    <property type="term" value="F:DNA-binding transcription factor activity"/>
    <property type="evidence" value="ECO:0007669"/>
    <property type="project" value="InterPro"/>
</dbReference>
<feature type="transmembrane region" description="Helical" evidence="4">
    <location>
        <begin position="6"/>
        <end position="27"/>
    </location>
</feature>
<evidence type="ECO:0000256" key="3">
    <source>
        <dbReference type="ARBA" id="ARBA00023163"/>
    </source>
</evidence>
<dbReference type="InterPro" id="IPR018060">
    <property type="entry name" value="HTH_AraC"/>
</dbReference>
<dbReference type="AlphaFoldDB" id="A0A7H9AMK4"/>
<feature type="domain" description="HTH araC/xylS-type" evidence="5">
    <location>
        <begin position="267"/>
        <end position="375"/>
    </location>
</feature>
<keyword evidence="2" id="KW-0238">DNA-binding</keyword>
<protein>
    <submittedName>
        <fullName evidence="6">Helix-turn-helix transcriptional regulator</fullName>
    </submittedName>
</protein>
<gene>
    <name evidence="6" type="ORF">HYG79_04775</name>
</gene>
<keyword evidence="4" id="KW-0472">Membrane</keyword>
<evidence type="ECO:0000256" key="4">
    <source>
        <dbReference type="SAM" id="Phobius"/>
    </source>
</evidence>
<dbReference type="SMART" id="SM00342">
    <property type="entry name" value="HTH_ARAC"/>
    <property type="match status" value="1"/>
</dbReference>
<feature type="transmembrane region" description="Helical" evidence="4">
    <location>
        <begin position="39"/>
        <end position="60"/>
    </location>
</feature>
<feature type="transmembrane region" description="Helical" evidence="4">
    <location>
        <begin position="101"/>
        <end position="119"/>
    </location>
</feature>
<dbReference type="InterPro" id="IPR009057">
    <property type="entry name" value="Homeodomain-like_sf"/>
</dbReference>
<keyword evidence="1" id="KW-0805">Transcription regulation</keyword>
<dbReference type="Pfam" id="PF12833">
    <property type="entry name" value="HTH_18"/>
    <property type="match status" value="1"/>
</dbReference>
<evidence type="ECO:0000259" key="5">
    <source>
        <dbReference type="PROSITE" id="PS01124"/>
    </source>
</evidence>
<feature type="transmembrane region" description="Helical" evidence="4">
    <location>
        <begin position="191"/>
        <end position="212"/>
    </location>
</feature>